<sequence>MTPVTPINANTDTLVCSTAIHKQFASSTSCEQAKLRKNEQQNKSNIRHRQLLQMYLLVPKWSARLALLVATDVRRARWYLEAAAEAAGTAAAVILSPRLGKGSAAILLNPLICKLPAYRAFGRAAARRLMLLPPSRGTLTLDISGASFEQRAGRLGAQLATRQSRAMRAQMAWTCSSVRMPLSSTHSSRVCWSKMRLLTVAARHPTNDDTQAEGKSVVIKTRRHVISEDIVEETVRPSQIDTSVGLSQNTVNALLDSPSGSELELADAAVMAAFDLSPCDIRLNASHRDTAVSLHRISEGSGIESGSECDGVEEEDVSGWDYDDDDAIFNKAAEEMDEASSHRFKLGPTVKQIRCRLKAKPGYQTHEILPVIRLLIARMLCLQRRRFAAHWAIVEDGAVPAGGFGRFMGRNRCQDLWRDLHFVDNEAAHNRDTLWKLHPVVDRVQQRFLVGWSLPTVFSFDEGALTATSKHNATRMFMPDKLYRYGSKIFMMCDSKTAFDSYAGKRNDDDAGDRPFDLNTGAATVARNLLIVLTANSRHKWHAVVEGQADQSNYGSMSHCCERLPARDGWSRCALSTPPQTYLLQSSTKFKKYYKSLFLGIVDLALVSAYISHKEAANIMGTPVMKRAEWYGVLQNQLLQPKPKDFANVAITPAPSTQSASATPYSFATTLFCDRCSIHDAKCWLCNKIRREYKSVAKTCFDIWHDDFDADQQIPANLGKRIVLRRPDQVVDKRKKTRRELRLHDGADGDDETD</sequence>
<evidence type="ECO:0000256" key="1">
    <source>
        <dbReference type="SAM" id="MobiDB-lite"/>
    </source>
</evidence>
<organism evidence="3 4">
    <name type="scientific">Phytophthora fragariaefolia</name>
    <dbReference type="NCBI Taxonomy" id="1490495"/>
    <lineage>
        <taxon>Eukaryota</taxon>
        <taxon>Sar</taxon>
        <taxon>Stramenopiles</taxon>
        <taxon>Oomycota</taxon>
        <taxon>Peronosporomycetes</taxon>
        <taxon>Peronosporales</taxon>
        <taxon>Peronosporaceae</taxon>
        <taxon>Phytophthora</taxon>
    </lineage>
</organism>
<evidence type="ECO:0000313" key="4">
    <source>
        <dbReference type="Proteomes" id="UP001165121"/>
    </source>
</evidence>
<dbReference type="OrthoDB" id="118105at2759"/>
<dbReference type="PANTHER" id="PTHR46599:SF3">
    <property type="entry name" value="PIGGYBAC TRANSPOSABLE ELEMENT-DERIVED PROTEIN 4"/>
    <property type="match status" value="1"/>
</dbReference>
<keyword evidence="4" id="KW-1185">Reference proteome</keyword>
<evidence type="ECO:0000313" key="3">
    <source>
        <dbReference type="EMBL" id="GMF21657.1"/>
    </source>
</evidence>
<comment type="caution">
    <text evidence="3">The sequence shown here is derived from an EMBL/GenBank/DDBJ whole genome shotgun (WGS) entry which is preliminary data.</text>
</comment>
<proteinExistence type="predicted"/>
<dbReference type="EMBL" id="BSXT01000234">
    <property type="protein sequence ID" value="GMF21657.1"/>
    <property type="molecule type" value="Genomic_DNA"/>
</dbReference>
<feature type="region of interest" description="Disordered" evidence="1">
    <location>
        <begin position="735"/>
        <end position="754"/>
    </location>
</feature>
<dbReference type="AlphaFoldDB" id="A0A9W6TYC6"/>
<protein>
    <submittedName>
        <fullName evidence="3">Unnamed protein product</fullName>
    </submittedName>
</protein>
<dbReference type="PANTHER" id="PTHR46599">
    <property type="entry name" value="PIGGYBAC TRANSPOSABLE ELEMENT-DERIVED PROTEIN 4"/>
    <property type="match status" value="1"/>
</dbReference>
<dbReference type="Pfam" id="PF13843">
    <property type="entry name" value="DDE_Tnp_1_7"/>
    <property type="match status" value="1"/>
</dbReference>
<dbReference type="Proteomes" id="UP001165121">
    <property type="component" value="Unassembled WGS sequence"/>
</dbReference>
<evidence type="ECO:0000259" key="2">
    <source>
        <dbReference type="Pfam" id="PF13843"/>
    </source>
</evidence>
<dbReference type="InterPro" id="IPR029526">
    <property type="entry name" value="PGBD"/>
</dbReference>
<gene>
    <name evidence="3" type="ORF">Pfra01_000294600</name>
</gene>
<feature type="domain" description="PiggyBac transposable element-derived protein" evidence="2">
    <location>
        <begin position="401"/>
        <end position="498"/>
    </location>
</feature>
<reference evidence="3" key="1">
    <citation type="submission" date="2023-04" db="EMBL/GenBank/DDBJ databases">
        <title>Phytophthora fragariaefolia NBRC 109709.</title>
        <authorList>
            <person name="Ichikawa N."/>
            <person name="Sato H."/>
            <person name="Tonouchi N."/>
        </authorList>
    </citation>
    <scope>NUCLEOTIDE SEQUENCE</scope>
    <source>
        <strain evidence="3">NBRC 109709</strain>
    </source>
</reference>
<accession>A0A9W6TYC6</accession>
<name>A0A9W6TYC6_9STRA</name>